<protein>
    <submittedName>
        <fullName evidence="1">Uncharacterized protein</fullName>
    </submittedName>
</protein>
<sequence>MFHNSIYLIAKLVDIELFEAMKNIAEQRNRTPDRINAAVFSR</sequence>
<organism evidence="1">
    <name type="scientific">Siphoviridae sp. ctBLh2</name>
    <dbReference type="NCBI Taxonomy" id="2827803"/>
    <lineage>
        <taxon>Viruses</taxon>
        <taxon>Duplodnaviria</taxon>
        <taxon>Heunggongvirae</taxon>
        <taxon>Uroviricota</taxon>
        <taxon>Caudoviricetes</taxon>
    </lineage>
</organism>
<evidence type="ECO:0000313" key="1">
    <source>
        <dbReference type="EMBL" id="DAF45537.1"/>
    </source>
</evidence>
<reference evidence="1" key="1">
    <citation type="journal article" date="2021" name="Proc. Natl. Acad. Sci. U.S.A.">
        <title>A Catalog of Tens of Thousands of Viruses from Human Metagenomes Reveals Hidden Associations with Chronic Diseases.</title>
        <authorList>
            <person name="Tisza M.J."/>
            <person name="Buck C.B."/>
        </authorList>
    </citation>
    <scope>NUCLEOTIDE SEQUENCE</scope>
    <source>
        <strain evidence="1">CtBLh2</strain>
    </source>
</reference>
<dbReference type="EMBL" id="BK032514">
    <property type="protein sequence ID" value="DAF45537.1"/>
    <property type="molecule type" value="Genomic_DNA"/>
</dbReference>
<proteinExistence type="predicted"/>
<name>A0A8S5S3L8_9CAUD</name>
<accession>A0A8S5S3L8</accession>